<dbReference type="PATRIC" id="fig|1255043.3.peg.1491"/>
<dbReference type="AlphaFoldDB" id="L0DVV0"/>
<feature type="region of interest" description="Disordered" evidence="1">
    <location>
        <begin position="1"/>
        <end position="37"/>
    </location>
</feature>
<name>L0DVV0_THIND</name>
<dbReference type="Proteomes" id="UP000010809">
    <property type="component" value="Chromosome"/>
</dbReference>
<accession>L0DVV0</accession>
<evidence type="ECO:0000256" key="1">
    <source>
        <dbReference type="SAM" id="MobiDB-lite"/>
    </source>
</evidence>
<feature type="compositionally biased region" description="Basic residues" evidence="1">
    <location>
        <begin position="7"/>
        <end position="19"/>
    </location>
</feature>
<protein>
    <submittedName>
        <fullName evidence="2">Uncharacterized protein</fullName>
    </submittedName>
</protein>
<dbReference type="HOGENOM" id="CLU_3349841_0_0_6"/>
<dbReference type="KEGG" id="tni:TVNIR_1472"/>
<evidence type="ECO:0000313" key="2">
    <source>
        <dbReference type="EMBL" id="AGA33142.1"/>
    </source>
</evidence>
<gene>
    <name evidence="2" type="ordered locus">TVNIR_1472</name>
</gene>
<dbReference type="STRING" id="1255043.TVNIR_1472"/>
<organism evidence="2 3">
    <name type="scientific">Thioalkalivibrio nitratireducens (strain DSM 14787 / UNIQEM 213 / ALEN2)</name>
    <dbReference type="NCBI Taxonomy" id="1255043"/>
    <lineage>
        <taxon>Bacteria</taxon>
        <taxon>Pseudomonadati</taxon>
        <taxon>Pseudomonadota</taxon>
        <taxon>Gammaproteobacteria</taxon>
        <taxon>Chromatiales</taxon>
        <taxon>Ectothiorhodospiraceae</taxon>
        <taxon>Thioalkalivibrio</taxon>
    </lineage>
</organism>
<reference evidence="2" key="1">
    <citation type="submission" date="2015-12" db="EMBL/GenBank/DDBJ databases">
        <authorList>
            <person name="Tikhonova T.V."/>
            <person name="Pavlov A.R."/>
            <person name="Beletsky A.V."/>
            <person name="Mardanov A.V."/>
            <person name="Sorokin D.Y."/>
            <person name="Ravin N.V."/>
            <person name="Popov V.O."/>
        </authorList>
    </citation>
    <scope>NUCLEOTIDE SEQUENCE</scope>
    <source>
        <strain evidence="2">DSM 14787</strain>
    </source>
</reference>
<keyword evidence="3" id="KW-1185">Reference proteome</keyword>
<evidence type="ECO:0000313" key="3">
    <source>
        <dbReference type="Proteomes" id="UP000010809"/>
    </source>
</evidence>
<dbReference type="EMBL" id="CP003989">
    <property type="protein sequence ID" value="AGA33142.1"/>
    <property type="molecule type" value="Genomic_DNA"/>
</dbReference>
<sequence>MGQMPGAHRRLVRRTRRGPRTVQCTATPGAIPPEVPA</sequence>
<proteinExistence type="predicted"/>